<keyword evidence="4" id="KW-0378">Hydrolase</keyword>
<organism evidence="8 9">
    <name type="scientific">Rotaria sordida</name>
    <dbReference type="NCBI Taxonomy" id="392033"/>
    <lineage>
        <taxon>Eukaryota</taxon>
        <taxon>Metazoa</taxon>
        <taxon>Spiralia</taxon>
        <taxon>Gnathifera</taxon>
        <taxon>Rotifera</taxon>
        <taxon>Eurotatoria</taxon>
        <taxon>Bdelloidea</taxon>
        <taxon>Philodinida</taxon>
        <taxon>Philodinidae</taxon>
        <taxon>Rotaria</taxon>
    </lineage>
</organism>
<name>A0A818Q8X3_9BILA</name>
<dbReference type="SUPFAM" id="SSF52821">
    <property type="entry name" value="Rhodanese/Cell cycle control phosphatase"/>
    <property type="match status" value="1"/>
</dbReference>
<gene>
    <name evidence="8" type="ORF">FNK824_LOCUS5166</name>
</gene>
<sequence length="101" mass="12089">MKISYSSINMMKNERNVNPRVRRPPLILSFALVNLSNCFVSKRYCRYPYEYNGGHIQSAKNLYTRSQIYNEYFHKPLELKDTLKRNIFIFHCEFSSERAPT</sequence>
<dbReference type="GO" id="GO:0051301">
    <property type="term" value="P:cell division"/>
    <property type="evidence" value="ECO:0007669"/>
    <property type="project" value="UniProtKB-KW"/>
</dbReference>
<dbReference type="Gene3D" id="3.40.250.10">
    <property type="entry name" value="Rhodanese-like domain"/>
    <property type="match status" value="1"/>
</dbReference>
<dbReference type="EC" id="3.1.3.48" evidence="2"/>
<feature type="non-terminal residue" evidence="8">
    <location>
        <position position="1"/>
    </location>
</feature>
<dbReference type="InterPro" id="IPR001763">
    <property type="entry name" value="Rhodanese-like_dom"/>
</dbReference>
<evidence type="ECO:0000256" key="4">
    <source>
        <dbReference type="ARBA" id="ARBA00022801"/>
    </source>
</evidence>
<evidence type="ECO:0000256" key="3">
    <source>
        <dbReference type="ARBA" id="ARBA00022618"/>
    </source>
</evidence>
<feature type="domain" description="Rhodanese" evidence="7">
    <location>
        <begin position="45"/>
        <end position="100"/>
    </location>
</feature>
<dbReference type="GO" id="GO:0110032">
    <property type="term" value="P:positive regulation of G2/MI transition of meiotic cell cycle"/>
    <property type="evidence" value="ECO:0007669"/>
    <property type="project" value="TreeGrafter"/>
</dbReference>
<dbReference type="GO" id="GO:0010971">
    <property type="term" value="P:positive regulation of G2/M transition of mitotic cell cycle"/>
    <property type="evidence" value="ECO:0007669"/>
    <property type="project" value="TreeGrafter"/>
</dbReference>
<comment type="caution">
    <text evidence="8">The sequence shown here is derived from an EMBL/GenBank/DDBJ whole genome shotgun (WGS) entry which is preliminary data.</text>
</comment>
<keyword evidence="6" id="KW-0131">Cell cycle</keyword>
<evidence type="ECO:0000256" key="2">
    <source>
        <dbReference type="ARBA" id="ARBA00013064"/>
    </source>
</evidence>
<dbReference type="PROSITE" id="PS50206">
    <property type="entry name" value="RHODANESE_3"/>
    <property type="match status" value="1"/>
</dbReference>
<accession>A0A818Q8X3</accession>
<dbReference type="PANTHER" id="PTHR10828:SF76">
    <property type="entry name" value="M-PHASE INDUCER PHOSPHATASE"/>
    <property type="match status" value="1"/>
</dbReference>
<dbReference type="Pfam" id="PF00581">
    <property type="entry name" value="Rhodanese"/>
    <property type="match status" value="1"/>
</dbReference>
<proteinExistence type="inferred from homology"/>
<protein>
    <recommendedName>
        <fullName evidence="2">protein-tyrosine-phosphatase</fullName>
        <ecNumber evidence="2">3.1.3.48</ecNumber>
    </recommendedName>
</protein>
<dbReference type="GO" id="GO:0004725">
    <property type="term" value="F:protein tyrosine phosphatase activity"/>
    <property type="evidence" value="ECO:0007669"/>
    <property type="project" value="UniProtKB-EC"/>
</dbReference>
<dbReference type="PANTHER" id="PTHR10828">
    <property type="entry name" value="M-PHASE INDUCER PHOSPHATASE DUAL SPECIFICITY PHOSPHATASE CDC25"/>
    <property type="match status" value="1"/>
</dbReference>
<dbReference type="GO" id="GO:0000086">
    <property type="term" value="P:G2/M transition of mitotic cell cycle"/>
    <property type="evidence" value="ECO:0007669"/>
    <property type="project" value="TreeGrafter"/>
</dbReference>
<dbReference type="InterPro" id="IPR036873">
    <property type="entry name" value="Rhodanese-like_dom_sf"/>
</dbReference>
<dbReference type="EMBL" id="CAJOBE010000404">
    <property type="protein sequence ID" value="CAF3635788.1"/>
    <property type="molecule type" value="Genomic_DNA"/>
</dbReference>
<reference evidence="8" key="1">
    <citation type="submission" date="2021-02" db="EMBL/GenBank/DDBJ databases">
        <authorList>
            <person name="Nowell W R."/>
        </authorList>
    </citation>
    <scope>NUCLEOTIDE SEQUENCE</scope>
</reference>
<dbReference type="GO" id="GO:0005634">
    <property type="term" value="C:nucleus"/>
    <property type="evidence" value="ECO:0007669"/>
    <property type="project" value="TreeGrafter"/>
</dbReference>
<dbReference type="GO" id="GO:0005737">
    <property type="term" value="C:cytoplasm"/>
    <property type="evidence" value="ECO:0007669"/>
    <property type="project" value="TreeGrafter"/>
</dbReference>
<comment type="similarity">
    <text evidence="1">Belongs to the MPI phosphatase family.</text>
</comment>
<evidence type="ECO:0000256" key="1">
    <source>
        <dbReference type="ARBA" id="ARBA00011065"/>
    </source>
</evidence>
<evidence type="ECO:0000313" key="9">
    <source>
        <dbReference type="Proteomes" id="UP000663874"/>
    </source>
</evidence>
<keyword evidence="3" id="KW-0132">Cell division</keyword>
<dbReference type="InterPro" id="IPR000751">
    <property type="entry name" value="MPI_Phosphatase"/>
</dbReference>
<evidence type="ECO:0000256" key="6">
    <source>
        <dbReference type="ARBA" id="ARBA00023306"/>
    </source>
</evidence>
<evidence type="ECO:0000256" key="5">
    <source>
        <dbReference type="ARBA" id="ARBA00022912"/>
    </source>
</evidence>
<evidence type="ECO:0000313" key="8">
    <source>
        <dbReference type="EMBL" id="CAF3635788.1"/>
    </source>
</evidence>
<dbReference type="AlphaFoldDB" id="A0A818Q8X3"/>
<dbReference type="PRINTS" id="PR00716">
    <property type="entry name" value="MPIPHPHTASE"/>
</dbReference>
<keyword evidence="5" id="KW-0904">Protein phosphatase</keyword>
<dbReference type="Proteomes" id="UP000663874">
    <property type="component" value="Unassembled WGS sequence"/>
</dbReference>
<evidence type="ECO:0000259" key="7">
    <source>
        <dbReference type="PROSITE" id="PS50206"/>
    </source>
</evidence>